<sequence>MERCHFYGRRKLPRGRDTLSDIIGNSTCTSARHCDAQIPSLQRTFGEEVGKRDSIGIPFGNTQARWNKKSVLHFNANEEVPRRTKSLRSFISREKPKVERCE</sequence>
<organism evidence="1 2">
    <name type="scientific">Mycetomoellerius zeteki</name>
    <dbReference type="NCBI Taxonomy" id="64791"/>
    <lineage>
        <taxon>Eukaryota</taxon>
        <taxon>Metazoa</taxon>
        <taxon>Ecdysozoa</taxon>
        <taxon>Arthropoda</taxon>
        <taxon>Hexapoda</taxon>
        <taxon>Insecta</taxon>
        <taxon>Pterygota</taxon>
        <taxon>Neoptera</taxon>
        <taxon>Endopterygota</taxon>
        <taxon>Hymenoptera</taxon>
        <taxon>Apocrita</taxon>
        <taxon>Aculeata</taxon>
        <taxon>Formicoidea</taxon>
        <taxon>Formicidae</taxon>
        <taxon>Myrmicinae</taxon>
        <taxon>Mycetomoellerius</taxon>
    </lineage>
</organism>
<evidence type="ECO:0000313" key="1">
    <source>
        <dbReference type="EMBL" id="KYQ55181.1"/>
    </source>
</evidence>
<gene>
    <name evidence="1" type="ORF">ALC60_05806</name>
</gene>
<dbReference type="EMBL" id="KQ982548">
    <property type="protein sequence ID" value="KYQ55181.1"/>
    <property type="molecule type" value="Genomic_DNA"/>
</dbReference>
<reference evidence="1 2" key="1">
    <citation type="submission" date="2015-09" db="EMBL/GenBank/DDBJ databases">
        <title>Trachymyrmex zeteki WGS genome.</title>
        <authorList>
            <person name="Nygaard S."/>
            <person name="Hu H."/>
            <person name="Boomsma J."/>
            <person name="Zhang G."/>
        </authorList>
    </citation>
    <scope>NUCLEOTIDE SEQUENCE [LARGE SCALE GENOMIC DNA]</scope>
    <source>
        <strain evidence="1">Tzet28-1</strain>
        <tissue evidence="1">Whole body</tissue>
    </source>
</reference>
<dbReference type="AlphaFoldDB" id="A0A151X494"/>
<keyword evidence="2" id="KW-1185">Reference proteome</keyword>
<evidence type="ECO:0000313" key="2">
    <source>
        <dbReference type="Proteomes" id="UP000075809"/>
    </source>
</evidence>
<accession>A0A151X494</accession>
<proteinExistence type="predicted"/>
<dbReference type="Proteomes" id="UP000075809">
    <property type="component" value="Unassembled WGS sequence"/>
</dbReference>
<protein>
    <submittedName>
        <fullName evidence="1">Uncharacterized protein</fullName>
    </submittedName>
</protein>
<name>A0A151X494_9HYME</name>